<evidence type="ECO:0000313" key="2">
    <source>
        <dbReference type="Proteomes" id="UP001062846"/>
    </source>
</evidence>
<protein>
    <submittedName>
        <fullName evidence="1">Uncharacterized protein</fullName>
    </submittedName>
</protein>
<proteinExistence type="predicted"/>
<evidence type="ECO:0000313" key="1">
    <source>
        <dbReference type="EMBL" id="KAI8566325.1"/>
    </source>
</evidence>
<name>A0ACC0PLJ2_RHOML</name>
<dbReference type="Proteomes" id="UP001062846">
    <property type="component" value="Chromosome 2"/>
</dbReference>
<reference evidence="1" key="1">
    <citation type="submission" date="2022-02" db="EMBL/GenBank/DDBJ databases">
        <title>Plant Genome Project.</title>
        <authorList>
            <person name="Zhang R.-G."/>
        </authorList>
    </citation>
    <scope>NUCLEOTIDE SEQUENCE</scope>
    <source>
        <strain evidence="1">AT1</strain>
    </source>
</reference>
<keyword evidence="2" id="KW-1185">Reference proteome</keyword>
<comment type="caution">
    <text evidence="1">The sequence shown here is derived from an EMBL/GenBank/DDBJ whole genome shotgun (WGS) entry which is preliminary data.</text>
</comment>
<gene>
    <name evidence="1" type="ORF">RHMOL_Rhmol02G0032000</name>
</gene>
<dbReference type="EMBL" id="CM046389">
    <property type="protein sequence ID" value="KAI8566325.1"/>
    <property type="molecule type" value="Genomic_DNA"/>
</dbReference>
<organism evidence="1 2">
    <name type="scientific">Rhododendron molle</name>
    <name type="common">Chinese azalea</name>
    <name type="synonym">Azalea mollis</name>
    <dbReference type="NCBI Taxonomy" id="49168"/>
    <lineage>
        <taxon>Eukaryota</taxon>
        <taxon>Viridiplantae</taxon>
        <taxon>Streptophyta</taxon>
        <taxon>Embryophyta</taxon>
        <taxon>Tracheophyta</taxon>
        <taxon>Spermatophyta</taxon>
        <taxon>Magnoliopsida</taxon>
        <taxon>eudicotyledons</taxon>
        <taxon>Gunneridae</taxon>
        <taxon>Pentapetalae</taxon>
        <taxon>asterids</taxon>
        <taxon>Ericales</taxon>
        <taxon>Ericaceae</taxon>
        <taxon>Ericoideae</taxon>
        <taxon>Rhodoreae</taxon>
        <taxon>Rhododendron</taxon>
    </lineage>
</organism>
<accession>A0ACC0PLJ2</accession>
<sequence length="221" mass="24559">MWFCCAYYTLTFLLDMEPKAELGFVPGVPFRAVFGSWISGGKGKVMGKGSGRRCSYPETTVVSIFPSPMHYVGSAQQKCSGMQRVGSMRGPTFRSWVGTQLVAAYDKTQGKMAFFDPSRSQDFLFISGTKLIGCLNTTDASARKERREPSGWVMCPGGWKVLVDYYDSLAPTGNGKVAKPVPAYKDLLLDYVLVWEKLKTIFTLHWVICSKVVKIQCLALE</sequence>